<accession>A0A154VQD8</accession>
<dbReference type="InterPro" id="IPR044855">
    <property type="entry name" value="CoA-Trfase_III_dom3_sf"/>
</dbReference>
<dbReference type="AlphaFoldDB" id="A0A154VQD8"/>
<name>A0A154VQD8_9PROT</name>
<gene>
    <name evidence="2" type="ORF">AUP43_12935</name>
</gene>
<dbReference type="PANTHER" id="PTHR48207:SF3">
    <property type="entry name" value="SUCCINATE--HYDROXYMETHYLGLUTARATE COA-TRANSFERASE"/>
    <property type="match status" value="1"/>
</dbReference>
<comment type="caution">
    <text evidence="2">The sequence shown here is derived from an EMBL/GenBank/DDBJ whole genome shotgun (WGS) entry which is preliminary data.</text>
</comment>
<dbReference type="OrthoDB" id="9781472at2"/>
<organism evidence="2 3">
    <name type="scientific">Oceanibaculum pacificum</name>
    <dbReference type="NCBI Taxonomy" id="580166"/>
    <lineage>
        <taxon>Bacteria</taxon>
        <taxon>Pseudomonadati</taxon>
        <taxon>Pseudomonadota</taxon>
        <taxon>Alphaproteobacteria</taxon>
        <taxon>Rhodospirillales</taxon>
        <taxon>Oceanibaculaceae</taxon>
        <taxon>Oceanibaculum</taxon>
    </lineage>
</organism>
<dbReference type="Proteomes" id="UP000076400">
    <property type="component" value="Unassembled WGS sequence"/>
</dbReference>
<protein>
    <recommendedName>
        <fullName evidence="4">Formyl-CoA transferase</fullName>
    </recommendedName>
</protein>
<dbReference type="PANTHER" id="PTHR48207">
    <property type="entry name" value="SUCCINATE--HYDROXYMETHYLGLUTARATE COA-TRANSFERASE"/>
    <property type="match status" value="1"/>
</dbReference>
<evidence type="ECO:0000256" key="1">
    <source>
        <dbReference type="ARBA" id="ARBA00022679"/>
    </source>
</evidence>
<proteinExistence type="predicted"/>
<dbReference type="RefSeq" id="WP_067559007.1">
    <property type="nucleotide sequence ID" value="NZ_LPXN01000144.1"/>
</dbReference>
<sequence length="414" mass="45174">MTPQNGMLTGYRILDITQFVAGPTCTRIMAELGADVIKVELAPFGDRGRMSGLKPIDPAHRKSSASTYFFQHNHSKRSLALDIKHPRGKQLLLDLVKQADVLVENFAPGVMARMGLGWDDLKPINPRLVMCSISMAGQTGPLSQQPGFDYMGAAYAGITAALGEADRSPAQLPLAIGDSATGVTAAMAVGFALLHRERTGQGQYIEASLLDTYFHMHEVNVPKVAMRGASVLPPRAGSQHPDGGPTGIFRAADGSYLAMMIMPYQWPQIVAALGQPELAEDPRFATPRDRRDNKEALKDIIEQWLATFPDRAAGLKALEAHRVPCAPILSLDQAMEHPHLRERGTVRQVTDRHIGEFSIPGMPVKFSDWPERTDLQVALLGEHNEAVLGEILGLGQDEIDALYDDKVLVRDPLI</sequence>
<evidence type="ECO:0008006" key="4">
    <source>
        <dbReference type="Google" id="ProtNLM"/>
    </source>
</evidence>
<dbReference type="Gene3D" id="3.30.1540.10">
    <property type="entry name" value="formyl-coa transferase, domain 3"/>
    <property type="match status" value="1"/>
</dbReference>
<dbReference type="Pfam" id="PF02515">
    <property type="entry name" value="CoA_transf_3"/>
    <property type="match status" value="1"/>
</dbReference>
<reference evidence="2 3" key="1">
    <citation type="submission" date="2015-12" db="EMBL/GenBank/DDBJ databases">
        <title>Genome sequence of Oceanibaculum pacificum MCCC 1A02656.</title>
        <authorList>
            <person name="Lu L."/>
            <person name="Lai Q."/>
            <person name="Shao Z."/>
            <person name="Qian P."/>
        </authorList>
    </citation>
    <scope>NUCLEOTIDE SEQUENCE [LARGE SCALE GENOMIC DNA]</scope>
    <source>
        <strain evidence="2 3">MCCC 1A02656</strain>
    </source>
</reference>
<keyword evidence="3" id="KW-1185">Reference proteome</keyword>
<dbReference type="InterPro" id="IPR050483">
    <property type="entry name" value="CoA-transferase_III_domain"/>
</dbReference>
<dbReference type="Gene3D" id="3.40.50.10540">
    <property type="entry name" value="Crotonobetainyl-coa:carnitine coa-transferase, domain 1"/>
    <property type="match status" value="1"/>
</dbReference>
<dbReference type="InterPro" id="IPR003673">
    <property type="entry name" value="CoA-Trfase_fam_III"/>
</dbReference>
<dbReference type="GO" id="GO:0008410">
    <property type="term" value="F:CoA-transferase activity"/>
    <property type="evidence" value="ECO:0007669"/>
    <property type="project" value="TreeGrafter"/>
</dbReference>
<dbReference type="STRING" id="580166.AUP43_12935"/>
<evidence type="ECO:0000313" key="3">
    <source>
        <dbReference type="Proteomes" id="UP000076400"/>
    </source>
</evidence>
<evidence type="ECO:0000313" key="2">
    <source>
        <dbReference type="EMBL" id="KZD03460.1"/>
    </source>
</evidence>
<dbReference type="EMBL" id="LPXN01000144">
    <property type="protein sequence ID" value="KZD03460.1"/>
    <property type="molecule type" value="Genomic_DNA"/>
</dbReference>
<dbReference type="SUPFAM" id="SSF89796">
    <property type="entry name" value="CoA-transferase family III (CaiB/BaiF)"/>
    <property type="match status" value="1"/>
</dbReference>
<dbReference type="InterPro" id="IPR023606">
    <property type="entry name" value="CoA-Trfase_III_dom_1_sf"/>
</dbReference>
<keyword evidence="1" id="KW-0808">Transferase</keyword>